<evidence type="ECO:0000313" key="5">
    <source>
        <dbReference type="Proteomes" id="UP000051236"/>
    </source>
</evidence>
<keyword evidence="2" id="KW-0378">Hydrolase</keyword>
<dbReference type="PANTHER" id="PTHR43146:SF1">
    <property type="entry name" value="CANCER-RELATED NUCLEOSIDE-TRIPHOSPHATASE"/>
    <property type="match status" value="1"/>
</dbReference>
<evidence type="ECO:0000313" key="4">
    <source>
        <dbReference type="EMBL" id="KRM33307.1"/>
    </source>
</evidence>
<dbReference type="RefSeq" id="WP_035454090.1">
    <property type="nucleotide sequence ID" value="NZ_AZGA01000054.1"/>
</dbReference>
<comment type="caution">
    <text evidence="4">The sequence shown here is derived from an EMBL/GenBank/DDBJ whole genome shotgun (WGS) entry which is preliminary data.</text>
</comment>
<evidence type="ECO:0000256" key="1">
    <source>
        <dbReference type="ARBA" id="ARBA00022741"/>
    </source>
</evidence>
<keyword evidence="3" id="KW-0067">ATP-binding</keyword>
<dbReference type="Gene3D" id="3.40.50.300">
    <property type="entry name" value="P-loop containing nucleotide triphosphate hydrolases"/>
    <property type="match status" value="1"/>
</dbReference>
<dbReference type="AlphaFoldDB" id="X0PTQ1"/>
<evidence type="ECO:0000256" key="2">
    <source>
        <dbReference type="ARBA" id="ARBA00022801"/>
    </source>
</evidence>
<evidence type="ECO:0008006" key="6">
    <source>
        <dbReference type="Google" id="ProtNLM"/>
    </source>
</evidence>
<keyword evidence="1" id="KW-0547">Nucleotide-binding</keyword>
<dbReference type="Proteomes" id="UP000051236">
    <property type="component" value="Unassembled WGS sequence"/>
</dbReference>
<keyword evidence="5" id="KW-1185">Reference proteome</keyword>
<dbReference type="InterPro" id="IPR027417">
    <property type="entry name" value="P-loop_NTPase"/>
</dbReference>
<dbReference type="GO" id="GO:0017111">
    <property type="term" value="F:ribonucleoside triphosphate phosphatase activity"/>
    <property type="evidence" value="ECO:0007669"/>
    <property type="project" value="InterPro"/>
</dbReference>
<protein>
    <recommendedName>
        <fullName evidence="6">Nucleotide kinase</fullName>
    </recommendedName>
</protein>
<sequence length="187" mass="20816">MANILFLTGASNVGKSTLIYEVARAAKLNMKGFFAREIQQAGTNLGFELCAASQLQVPQPVDPAHIFIDRRVHPAHINPQVFAEFGVALLQDCQPKDVVLLDEIGGIELLVPEFMQALQALFLKDLTIIGVFKAEGNYQRQQRQQHFDVTAQRQQLLQAIAAQQGRVLPVAVNQEQIRQTIQVFLDV</sequence>
<dbReference type="PATRIC" id="fig|1423734.3.peg.2924"/>
<dbReference type="eggNOG" id="COG1618">
    <property type="taxonomic scope" value="Bacteria"/>
</dbReference>
<dbReference type="PANTHER" id="PTHR43146">
    <property type="entry name" value="CANCER-RELATED NUCLEOSIDE-TRIPHOSPHATASE"/>
    <property type="match status" value="1"/>
</dbReference>
<dbReference type="GO" id="GO:0005524">
    <property type="term" value="F:ATP binding"/>
    <property type="evidence" value="ECO:0007669"/>
    <property type="project" value="UniProtKB-KW"/>
</dbReference>
<dbReference type="OrthoDB" id="47144at2"/>
<proteinExistence type="predicted"/>
<dbReference type="STRING" id="1423734.FC83_GL002874"/>
<dbReference type="InterPro" id="IPR004948">
    <property type="entry name" value="Nuc-triphosphatase_THEP1"/>
</dbReference>
<reference evidence="4 5" key="1">
    <citation type="journal article" date="2015" name="Genome Announc.">
        <title>Expanding the biotechnology potential of lactobacilli through comparative genomics of 213 strains and associated genera.</title>
        <authorList>
            <person name="Sun Z."/>
            <person name="Harris H.M."/>
            <person name="McCann A."/>
            <person name="Guo C."/>
            <person name="Argimon S."/>
            <person name="Zhang W."/>
            <person name="Yang X."/>
            <person name="Jeffery I.B."/>
            <person name="Cooney J.C."/>
            <person name="Kagawa T.F."/>
            <person name="Liu W."/>
            <person name="Song Y."/>
            <person name="Salvetti E."/>
            <person name="Wrobel A."/>
            <person name="Rasinkangas P."/>
            <person name="Parkhill J."/>
            <person name="Rea M.C."/>
            <person name="O'Sullivan O."/>
            <person name="Ritari J."/>
            <person name="Douillard F.P."/>
            <person name="Paul Ross R."/>
            <person name="Yang R."/>
            <person name="Briner A.E."/>
            <person name="Felis G.E."/>
            <person name="de Vos W.M."/>
            <person name="Barrangou R."/>
            <person name="Klaenhammer T.R."/>
            <person name="Caufield P.W."/>
            <person name="Cui Y."/>
            <person name="Zhang H."/>
            <person name="O'Toole P.W."/>
        </authorList>
    </citation>
    <scope>NUCLEOTIDE SEQUENCE [LARGE SCALE GENOMIC DNA]</scope>
    <source>
        <strain evidence="4 5">DSM 18527</strain>
    </source>
</reference>
<gene>
    <name evidence="4" type="ORF">FC83_GL002874</name>
</gene>
<accession>X0PTQ1</accession>
<evidence type="ECO:0000256" key="3">
    <source>
        <dbReference type="ARBA" id="ARBA00022840"/>
    </source>
</evidence>
<dbReference type="SUPFAM" id="SSF52540">
    <property type="entry name" value="P-loop containing nucleoside triphosphate hydrolases"/>
    <property type="match status" value="1"/>
</dbReference>
<dbReference type="EMBL" id="AZGA01000054">
    <property type="protein sequence ID" value="KRM33307.1"/>
    <property type="molecule type" value="Genomic_DNA"/>
</dbReference>
<organism evidence="4 5">
    <name type="scientific">Agrilactobacillus composti DSM 18527 = JCM 14202</name>
    <dbReference type="NCBI Taxonomy" id="1423734"/>
    <lineage>
        <taxon>Bacteria</taxon>
        <taxon>Bacillati</taxon>
        <taxon>Bacillota</taxon>
        <taxon>Bacilli</taxon>
        <taxon>Lactobacillales</taxon>
        <taxon>Lactobacillaceae</taxon>
        <taxon>Agrilactobacillus</taxon>
    </lineage>
</organism>
<dbReference type="Pfam" id="PF03266">
    <property type="entry name" value="NTPase_1"/>
    <property type="match status" value="1"/>
</dbReference>
<name>X0PTQ1_9LACO</name>